<dbReference type="STRING" id="138074.SYMBAF_100362"/>
<dbReference type="GeneID" id="93735401"/>
<protein>
    <recommendedName>
        <fullName evidence="1">Prolyl 4-hydroxylase alpha subunit Fe(2+) 2OG dioxygenase domain-containing protein</fullName>
    </recommendedName>
</protein>
<dbReference type="RefSeq" id="WP_040263398.1">
    <property type="nucleotide sequence ID" value="NZ_CP050855.1"/>
</dbReference>
<gene>
    <name evidence="2" type="ORF">SYMBAF_02540</name>
</gene>
<reference evidence="2 3" key="1">
    <citation type="journal article" date="2014" name="Genome Announc.">
        <title>Whole-Genome Sequence of Serratia symbiotica Strain CWBI-2.3T, a Free-Living Symbiont of the Black Bean Aphid Aphis fabae.</title>
        <authorList>
            <person name="Foray V."/>
            <person name="Grigorescu A.S."/>
            <person name="Sabri A."/>
            <person name="Haubruge E."/>
            <person name="Lognay G."/>
            <person name="Francis F."/>
            <person name="Fauconnier M.L."/>
            <person name="Hance T."/>
            <person name="Thonart P."/>
        </authorList>
    </citation>
    <scope>NUCLEOTIDE SEQUENCE [LARGE SCALE GENOMIC DNA]</scope>
    <source>
        <strain evidence="2">CWBI-2.3</strain>
    </source>
</reference>
<dbReference type="AlphaFoldDB" id="A0A068Z1C3"/>
<dbReference type="Pfam" id="PF13640">
    <property type="entry name" value="2OG-FeII_Oxy_3"/>
    <property type="match status" value="1"/>
</dbReference>
<accession>A0A068Z1C3</accession>
<proteinExistence type="predicted"/>
<evidence type="ECO:0000313" key="3">
    <source>
        <dbReference type="Proteomes" id="UP000042738"/>
    </source>
</evidence>
<organism evidence="2 3">
    <name type="scientific">Serratia symbiotica</name>
    <dbReference type="NCBI Taxonomy" id="138074"/>
    <lineage>
        <taxon>Bacteria</taxon>
        <taxon>Pseudomonadati</taxon>
        <taxon>Pseudomonadota</taxon>
        <taxon>Gammaproteobacteria</taxon>
        <taxon>Enterobacterales</taxon>
        <taxon>Yersiniaceae</taxon>
        <taxon>Serratia</taxon>
    </lineage>
</organism>
<dbReference type="Gene3D" id="2.60.120.620">
    <property type="entry name" value="q2cbj1_9rhob like domain"/>
    <property type="match status" value="1"/>
</dbReference>
<dbReference type="InterPro" id="IPR044862">
    <property type="entry name" value="Pro_4_hyd_alph_FE2OG_OXY"/>
</dbReference>
<dbReference type="EMBL" id="CP050855">
    <property type="protein sequence ID" value="QLH62041.1"/>
    <property type="molecule type" value="Genomic_DNA"/>
</dbReference>
<name>A0A068Z1C3_9GAMM</name>
<sequence length="243" mass="27267">MSDIAEWDGYLILDDFLSSDEIFAIQLYMQFENYYLVHSLGWSKSWRMTDGEPLVSVSYFYSLLTEKTTVDDNVITSGIDILSKKIGLITSHLRNFLGEDWNAFSLTTFLYPAGSGLGWHEDDAQYKGAYIFYAHPEWKPNWGGEICVIDTPVNSSAGLSEQTYNASEEVLRMSGITGGAVGPEFGWSIRERSINDCGVGTFIYPKPNRLVIIKPNYSHCIKKVDVSAGDNMRCSVAGFFHKS</sequence>
<evidence type="ECO:0000313" key="2">
    <source>
        <dbReference type="EMBL" id="QLH62041.1"/>
    </source>
</evidence>
<evidence type="ECO:0000259" key="1">
    <source>
        <dbReference type="Pfam" id="PF13640"/>
    </source>
</evidence>
<feature type="domain" description="Prolyl 4-hydroxylase alpha subunit Fe(2+) 2OG dioxygenase" evidence="1">
    <location>
        <begin position="111"/>
        <end position="241"/>
    </location>
</feature>
<dbReference type="Proteomes" id="UP000042738">
    <property type="component" value="Chromosome"/>
</dbReference>